<dbReference type="InterPro" id="IPR027266">
    <property type="entry name" value="TrmE/GcvT-like"/>
</dbReference>
<keyword evidence="3" id="KW-1185">Reference proteome</keyword>
<dbReference type="AlphaFoldDB" id="A0A418YYG7"/>
<dbReference type="Pfam" id="PF01571">
    <property type="entry name" value="GCV_T"/>
    <property type="match status" value="1"/>
</dbReference>
<dbReference type="InterPro" id="IPR006222">
    <property type="entry name" value="GCVT_N"/>
</dbReference>
<evidence type="ECO:0000313" key="2">
    <source>
        <dbReference type="EMBL" id="RJG57906.1"/>
    </source>
</evidence>
<evidence type="ECO:0000259" key="1">
    <source>
        <dbReference type="Pfam" id="PF01571"/>
    </source>
</evidence>
<comment type="caution">
    <text evidence="2">The sequence shown here is derived from an EMBL/GenBank/DDBJ whole genome shotgun (WGS) entry which is preliminary data.</text>
</comment>
<gene>
    <name evidence="2" type="ORF">D0Z70_01460</name>
</gene>
<dbReference type="InterPro" id="IPR028896">
    <property type="entry name" value="GcvT/YgfZ/DmdA"/>
</dbReference>
<dbReference type="OrthoDB" id="9772660at2"/>
<evidence type="ECO:0000313" key="3">
    <source>
        <dbReference type="Proteomes" id="UP000283469"/>
    </source>
</evidence>
<dbReference type="SUPFAM" id="SSF103025">
    <property type="entry name" value="Folate-binding domain"/>
    <property type="match status" value="1"/>
</dbReference>
<dbReference type="RefSeq" id="WP_119743626.1">
    <property type="nucleotide sequence ID" value="NZ_QVRA01000001.1"/>
</dbReference>
<reference evidence="2 3" key="1">
    <citation type="submission" date="2018-08" db="EMBL/GenBank/DDBJ databases">
        <title>Sphingobium sp. EO9.</title>
        <authorList>
            <person name="Park Y."/>
            <person name="Kim K.H."/>
            <person name="Jeon C.O."/>
        </authorList>
    </citation>
    <scope>NUCLEOTIDE SEQUENCE [LARGE SCALE GENOMIC DNA]</scope>
    <source>
        <strain evidence="2 3">EO9</strain>
    </source>
</reference>
<accession>A0A418YYG7</accession>
<dbReference type="EMBL" id="QVRA01000001">
    <property type="protein sequence ID" value="RJG57906.1"/>
    <property type="molecule type" value="Genomic_DNA"/>
</dbReference>
<name>A0A418YYG7_9SPHN</name>
<proteinExistence type="predicted"/>
<dbReference type="PANTHER" id="PTHR43757">
    <property type="entry name" value="AMINOMETHYLTRANSFERASE"/>
    <property type="match status" value="1"/>
</dbReference>
<sequence>MSQSLEQMIQHAGSPARLLQNAQVGAFEFPVQSMHSNLIDEGQAWRKSAILFDQSFHMTELRIKGPDTKRLLSDFAVNNFAGFGANKAKQIVCCNKDGYLISDAIIFGYADDEVLVVGRPVVPNWLQFNAETGGYDVETHIDHLRGYDPNNERPHYRFEVQGPTAMALLEEVNEGAPLTTRFFGMGEITIAGCKAHTLVHAMGGAKGLEIWGPYADKARVEAKLLEVGRKHDLVRGGGRAYGITAAESGWLAAPLPAIYDGEEMRPYREWLTDHHFEGFCSVGGSFQPEDVRDYYLTPFELDYGRLIHWEHDFLGRDALWAMKDKPHRTKVTLVWSKEDVLKVFASLMEEGEMCMWMDLPSSDYAIHPYDRVEKDGQLVGISTYPLYSVNQRAWLSVAVVDPDHAAHGGQLSILWGEPDGGTAKPSVHRHRQISIGCTVAPWPIAEDIRRDYRAQT</sequence>
<keyword evidence="2" id="KW-0808">Transferase</keyword>
<feature type="domain" description="GCVT N-terminal" evidence="1">
    <location>
        <begin position="28"/>
        <end position="251"/>
    </location>
</feature>
<organism evidence="2 3">
    <name type="scientific">Sphingobium terrigena</name>
    <dbReference type="NCBI Taxonomy" id="2304063"/>
    <lineage>
        <taxon>Bacteria</taxon>
        <taxon>Pseudomonadati</taxon>
        <taxon>Pseudomonadota</taxon>
        <taxon>Alphaproteobacteria</taxon>
        <taxon>Sphingomonadales</taxon>
        <taxon>Sphingomonadaceae</taxon>
        <taxon>Sphingobium</taxon>
    </lineage>
</organism>
<dbReference type="PANTHER" id="PTHR43757:SF2">
    <property type="entry name" value="AMINOMETHYLTRANSFERASE, MITOCHONDRIAL"/>
    <property type="match status" value="1"/>
</dbReference>
<dbReference type="Proteomes" id="UP000283469">
    <property type="component" value="Unassembled WGS sequence"/>
</dbReference>
<dbReference type="GO" id="GO:0016740">
    <property type="term" value="F:transferase activity"/>
    <property type="evidence" value="ECO:0007669"/>
    <property type="project" value="UniProtKB-KW"/>
</dbReference>
<dbReference type="Gene3D" id="3.30.1360.120">
    <property type="entry name" value="Probable tRNA modification gtpase trme, domain 1"/>
    <property type="match status" value="1"/>
</dbReference>
<protein>
    <submittedName>
        <fullName evidence="2">Aminomethyl transferase family protein</fullName>
    </submittedName>
</protein>
<dbReference type="GO" id="GO:0005829">
    <property type="term" value="C:cytosol"/>
    <property type="evidence" value="ECO:0007669"/>
    <property type="project" value="TreeGrafter"/>
</dbReference>